<dbReference type="InterPro" id="IPR011761">
    <property type="entry name" value="ATP-grasp"/>
</dbReference>
<evidence type="ECO:0000313" key="6">
    <source>
        <dbReference type="EMBL" id="MDN5213075.1"/>
    </source>
</evidence>
<evidence type="ECO:0000259" key="5">
    <source>
        <dbReference type="PROSITE" id="PS50975"/>
    </source>
</evidence>
<proteinExistence type="predicted"/>
<dbReference type="Proteomes" id="UP001172083">
    <property type="component" value="Unassembled WGS sequence"/>
</dbReference>
<evidence type="ECO:0000256" key="2">
    <source>
        <dbReference type="ARBA" id="ARBA00022741"/>
    </source>
</evidence>
<dbReference type="PROSITE" id="PS50975">
    <property type="entry name" value="ATP_GRASP"/>
    <property type="match status" value="1"/>
</dbReference>
<organism evidence="6 7">
    <name type="scientific">Agaribacillus aureus</name>
    <dbReference type="NCBI Taxonomy" id="3051825"/>
    <lineage>
        <taxon>Bacteria</taxon>
        <taxon>Pseudomonadati</taxon>
        <taxon>Bacteroidota</taxon>
        <taxon>Cytophagia</taxon>
        <taxon>Cytophagales</taxon>
        <taxon>Splendidivirgaceae</taxon>
        <taxon>Agaribacillus</taxon>
    </lineage>
</organism>
<keyword evidence="2 4" id="KW-0547">Nucleotide-binding</keyword>
<dbReference type="PANTHER" id="PTHR43585">
    <property type="entry name" value="FUMIPYRROLE BIOSYNTHESIS PROTEIN C"/>
    <property type="match status" value="1"/>
</dbReference>
<evidence type="ECO:0000313" key="7">
    <source>
        <dbReference type="Proteomes" id="UP001172083"/>
    </source>
</evidence>
<keyword evidence="7" id="KW-1185">Reference proteome</keyword>
<evidence type="ECO:0000256" key="3">
    <source>
        <dbReference type="ARBA" id="ARBA00022840"/>
    </source>
</evidence>
<sequence>MDPRKILVLGIGNAQADLLKWCKEQELEVHACSYTNMGRGMHDADHFALIDIKDTGKIRQYVNDHKIDFIYSIGSDIAMPTIARVAEDSDLFSFINFNTANICQNKVRLREALGADFKYNIPFRRAAEVAGFSDWNIYPAIIKPVDSQGQRGIYEVESFEAVQSHFDKSSSFSSNGEVIIEKYLSGDEISINAYVFDNEVKFFYVSDRISYSEYPGGIIKEHLYPSKYAHLEKDLKVLVAETIHKLDIGNGPVYFQICIVNEVPYIIEVAPRFDGCHMWRLIKMTKGIDLLEIAMTHLLTGKINPSSFLTSEGDTNSRYRLKFLAQPPQSRVKYSTGQSASGQLYTEHYYEEGDVVPEMNGYIEKTGYCIDRIEP</sequence>
<dbReference type="EMBL" id="JAUJEB010000001">
    <property type="protein sequence ID" value="MDN5213075.1"/>
    <property type="molecule type" value="Genomic_DNA"/>
</dbReference>
<gene>
    <name evidence="6" type="ORF">QQ020_13495</name>
</gene>
<keyword evidence="1" id="KW-0436">Ligase</keyword>
<dbReference type="SUPFAM" id="SSF56059">
    <property type="entry name" value="Glutathione synthetase ATP-binding domain-like"/>
    <property type="match status" value="1"/>
</dbReference>
<evidence type="ECO:0000256" key="1">
    <source>
        <dbReference type="ARBA" id="ARBA00022598"/>
    </source>
</evidence>
<dbReference type="InterPro" id="IPR052032">
    <property type="entry name" value="ATP-dep_AA_Ligase"/>
</dbReference>
<dbReference type="PANTHER" id="PTHR43585:SF2">
    <property type="entry name" value="ATP-GRASP ENZYME FSQD"/>
    <property type="match status" value="1"/>
</dbReference>
<feature type="domain" description="ATP-grasp" evidence="5">
    <location>
        <begin position="107"/>
        <end position="299"/>
    </location>
</feature>
<dbReference type="Gene3D" id="3.30.470.20">
    <property type="entry name" value="ATP-grasp fold, B domain"/>
    <property type="match status" value="1"/>
</dbReference>
<comment type="caution">
    <text evidence="6">The sequence shown here is derived from an EMBL/GenBank/DDBJ whole genome shotgun (WGS) entry which is preliminary data.</text>
</comment>
<keyword evidence="3 4" id="KW-0067">ATP-binding</keyword>
<dbReference type="Pfam" id="PF02655">
    <property type="entry name" value="ATP-grasp_3"/>
    <property type="match status" value="1"/>
</dbReference>
<protein>
    <submittedName>
        <fullName evidence="6">ATP-grasp domain-containing protein</fullName>
    </submittedName>
</protein>
<dbReference type="InterPro" id="IPR003806">
    <property type="entry name" value="ATP-grasp_PylC-type"/>
</dbReference>
<dbReference type="RefSeq" id="WP_346758391.1">
    <property type="nucleotide sequence ID" value="NZ_JAUJEB010000001.1"/>
</dbReference>
<name>A0ABT8L5Q5_9BACT</name>
<accession>A0ABT8L5Q5</accession>
<dbReference type="Gene3D" id="3.40.50.20">
    <property type="match status" value="1"/>
</dbReference>
<evidence type="ECO:0000256" key="4">
    <source>
        <dbReference type="PROSITE-ProRule" id="PRU00409"/>
    </source>
</evidence>
<reference evidence="6" key="1">
    <citation type="submission" date="2023-06" db="EMBL/GenBank/DDBJ databases">
        <title>Genomic of Agaribacillus aureum.</title>
        <authorList>
            <person name="Wang G."/>
        </authorList>
    </citation>
    <scope>NUCLEOTIDE SEQUENCE</scope>
    <source>
        <strain evidence="6">BMA12</strain>
    </source>
</reference>